<evidence type="ECO:0000313" key="1">
    <source>
        <dbReference type="EMBL" id="KAI3742064.1"/>
    </source>
</evidence>
<comment type="caution">
    <text evidence="1">The sequence shown here is derived from an EMBL/GenBank/DDBJ whole genome shotgun (WGS) entry which is preliminary data.</text>
</comment>
<accession>A0ACB9D657</accession>
<organism evidence="1 2">
    <name type="scientific">Smallanthus sonchifolius</name>
    <dbReference type="NCBI Taxonomy" id="185202"/>
    <lineage>
        <taxon>Eukaryota</taxon>
        <taxon>Viridiplantae</taxon>
        <taxon>Streptophyta</taxon>
        <taxon>Embryophyta</taxon>
        <taxon>Tracheophyta</taxon>
        <taxon>Spermatophyta</taxon>
        <taxon>Magnoliopsida</taxon>
        <taxon>eudicotyledons</taxon>
        <taxon>Gunneridae</taxon>
        <taxon>Pentapetalae</taxon>
        <taxon>asterids</taxon>
        <taxon>campanulids</taxon>
        <taxon>Asterales</taxon>
        <taxon>Asteraceae</taxon>
        <taxon>Asteroideae</taxon>
        <taxon>Heliantheae alliance</taxon>
        <taxon>Millerieae</taxon>
        <taxon>Smallanthus</taxon>
    </lineage>
</organism>
<dbReference type="Proteomes" id="UP001056120">
    <property type="component" value="Linkage Group LG20"/>
</dbReference>
<protein>
    <submittedName>
        <fullName evidence="1">Uncharacterized protein</fullName>
    </submittedName>
</protein>
<keyword evidence="2" id="KW-1185">Reference proteome</keyword>
<reference evidence="1 2" key="2">
    <citation type="journal article" date="2022" name="Mol. Ecol. Resour.">
        <title>The genomes of chicory, endive, great burdock and yacon provide insights into Asteraceae paleo-polyploidization history and plant inulin production.</title>
        <authorList>
            <person name="Fan W."/>
            <person name="Wang S."/>
            <person name="Wang H."/>
            <person name="Wang A."/>
            <person name="Jiang F."/>
            <person name="Liu H."/>
            <person name="Zhao H."/>
            <person name="Xu D."/>
            <person name="Zhang Y."/>
        </authorList>
    </citation>
    <scope>NUCLEOTIDE SEQUENCE [LARGE SCALE GENOMIC DNA]</scope>
    <source>
        <strain evidence="2">cv. Yunnan</strain>
        <tissue evidence="1">Leaves</tissue>
    </source>
</reference>
<gene>
    <name evidence="1" type="ORF">L1987_59744</name>
</gene>
<reference evidence="2" key="1">
    <citation type="journal article" date="2022" name="Mol. Ecol. Resour.">
        <title>The genomes of chicory, endive, great burdock and yacon provide insights into Asteraceae palaeo-polyploidization history and plant inulin production.</title>
        <authorList>
            <person name="Fan W."/>
            <person name="Wang S."/>
            <person name="Wang H."/>
            <person name="Wang A."/>
            <person name="Jiang F."/>
            <person name="Liu H."/>
            <person name="Zhao H."/>
            <person name="Xu D."/>
            <person name="Zhang Y."/>
        </authorList>
    </citation>
    <scope>NUCLEOTIDE SEQUENCE [LARGE SCALE GENOMIC DNA]</scope>
    <source>
        <strain evidence="2">cv. Yunnan</strain>
    </source>
</reference>
<evidence type="ECO:0000313" key="2">
    <source>
        <dbReference type="Proteomes" id="UP001056120"/>
    </source>
</evidence>
<name>A0ACB9D657_9ASTR</name>
<dbReference type="EMBL" id="CM042037">
    <property type="protein sequence ID" value="KAI3742064.1"/>
    <property type="molecule type" value="Genomic_DNA"/>
</dbReference>
<proteinExistence type="predicted"/>
<sequence length="472" mass="50961">MADPAAAPAPAPAPAPVSAQVVGNAFVQQYYHILHQSPGLVHRFYQDISKLGRPEEDGSMSITTTMDEINSKILSLNYGVFKAEIKSVDAQESLEGGVSVLVTGYLTGTDNIQQQFTQSFFLAPQDKGYFVLNDMFRYMNIVNHHEEDHVPIEDVVAPVTPVQVTEVVPVPENNVPEQAAVLTEESQAEQVVPVENGEVLTVEEDPVPEVVDEVPDSSQLAVESHTKIENVPKKSYASIVMDMKQNGVPFSSPAPAPRKPQPRKQEQHLNYALPTTVAAEPVASDADAVENGLHEEEVEGHSVYIKGLPMNATLALLEEEFKKFGPIKPNGIQVRNNRGFSFGFVEFEAPDAVQKAIEASPITINGKNAVVEEKRSTNSKGGSRGRFVGGRGSGFRNDVMRGRGNFGGGRGYNRGGDFGYRGGSRGGPAFNRGGDGYQRDNNGGLPACDSLSVVGNHIALQFKFAVGDNGDW</sequence>